<sequence length="74" mass="8113">MASITEIFITSADIAKYMRETSDFSEQIKNRAIESKEIINTTSSVLDNYVASIEESVNKVNALALNATIEAARA</sequence>
<evidence type="ECO:0000313" key="1">
    <source>
        <dbReference type="EMBL" id="HGV55639.1"/>
    </source>
</evidence>
<dbReference type="SUPFAM" id="SSF58104">
    <property type="entry name" value="Methyl-accepting chemotaxis protein (MCP) signaling domain"/>
    <property type="match status" value="1"/>
</dbReference>
<organism evidence="1">
    <name type="scientific">Caldimicrobium thiodismutans</name>
    <dbReference type="NCBI Taxonomy" id="1653476"/>
    <lineage>
        <taxon>Bacteria</taxon>
        <taxon>Pseudomonadati</taxon>
        <taxon>Thermodesulfobacteriota</taxon>
        <taxon>Thermodesulfobacteria</taxon>
        <taxon>Thermodesulfobacteriales</taxon>
        <taxon>Thermodesulfobacteriaceae</taxon>
        <taxon>Caldimicrobium</taxon>
    </lineage>
</organism>
<name>A0A832GPH0_9BACT</name>
<protein>
    <recommendedName>
        <fullName evidence="2">Chemotaxis protein</fullName>
    </recommendedName>
</protein>
<evidence type="ECO:0008006" key="2">
    <source>
        <dbReference type="Google" id="ProtNLM"/>
    </source>
</evidence>
<proteinExistence type="predicted"/>
<accession>A0A832GPH0</accession>
<gene>
    <name evidence="1" type="ORF">ENT73_06130</name>
</gene>
<reference evidence="1" key="1">
    <citation type="journal article" date="2020" name="mSystems">
        <title>Genome- and Community-Level Interaction Insights into Carbon Utilization and Element Cycling Functions of Hydrothermarchaeota in Hydrothermal Sediment.</title>
        <authorList>
            <person name="Zhou Z."/>
            <person name="Liu Y."/>
            <person name="Xu W."/>
            <person name="Pan J."/>
            <person name="Luo Z.H."/>
            <person name="Li M."/>
        </authorList>
    </citation>
    <scope>NUCLEOTIDE SEQUENCE [LARGE SCALE GENOMIC DNA]</scope>
    <source>
        <strain evidence="1">SpSt-605</strain>
    </source>
</reference>
<dbReference type="Gene3D" id="1.10.287.950">
    <property type="entry name" value="Methyl-accepting chemotaxis protein"/>
    <property type="match status" value="1"/>
</dbReference>
<dbReference type="EMBL" id="DSZU01000109">
    <property type="protein sequence ID" value="HGV55639.1"/>
    <property type="molecule type" value="Genomic_DNA"/>
</dbReference>
<comment type="caution">
    <text evidence="1">The sequence shown here is derived from an EMBL/GenBank/DDBJ whole genome shotgun (WGS) entry which is preliminary data.</text>
</comment>
<dbReference type="AlphaFoldDB" id="A0A832GPH0"/>